<evidence type="ECO:0000313" key="4">
    <source>
        <dbReference type="Proteomes" id="UP000654918"/>
    </source>
</evidence>
<gene>
    <name evidence="3" type="ORF">CPLU01_01906</name>
</gene>
<feature type="compositionally biased region" description="Low complexity" evidence="1">
    <location>
        <begin position="137"/>
        <end position="149"/>
    </location>
</feature>
<feature type="compositionally biased region" description="Low complexity" evidence="1">
    <location>
        <begin position="91"/>
        <end position="126"/>
    </location>
</feature>
<evidence type="ECO:0000256" key="1">
    <source>
        <dbReference type="SAM" id="MobiDB-lite"/>
    </source>
</evidence>
<dbReference type="Proteomes" id="UP000654918">
    <property type="component" value="Unassembled WGS sequence"/>
</dbReference>
<accession>A0A8H6KYY8</accession>
<proteinExistence type="predicted"/>
<organism evidence="3 4">
    <name type="scientific">Colletotrichum plurivorum</name>
    <dbReference type="NCBI Taxonomy" id="2175906"/>
    <lineage>
        <taxon>Eukaryota</taxon>
        <taxon>Fungi</taxon>
        <taxon>Dikarya</taxon>
        <taxon>Ascomycota</taxon>
        <taxon>Pezizomycotina</taxon>
        <taxon>Sordariomycetes</taxon>
        <taxon>Hypocreomycetidae</taxon>
        <taxon>Glomerellales</taxon>
        <taxon>Glomerellaceae</taxon>
        <taxon>Colletotrichum</taxon>
        <taxon>Colletotrichum orchidearum species complex</taxon>
    </lineage>
</organism>
<reference evidence="3" key="1">
    <citation type="journal article" date="2020" name="Phytopathology">
        <title>Genome Sequence Resources of Colletotrichum truncatum, C. plurivorum, C. musicola, and C. sojae: Four Species Pathogenic to Soybean (Glycine max).</title>
        <authorList>
            <person name="Rogerio F."/>
            <person name="Boufleur T.R."/>
            <person name="Ciampi-Guillardi M."/>
            <person name="Sukno S.A."/>
            <person name="Thon M.R."/>
            <person name="Massola Junior N.S."/>
            <person name="Baroncelli R."/>
        </authorList>
    </citation>
    <scope>NUCLEOTIDE SEQUENCE</scope>
    <source>
        <strain evidence="3">LFN00145</strain>
    </source>
</reference>
<keyword evidence="4" id="KW-1185">Reference proteome</keyword>
<comment type="caution">
    <text evidence="3">The sequence shown here is derived from an EMBL/GenBank/DDBJ whole genome shotgun (WGS) entry which is preliminary data.</text>
</comment>
<feature type="compositionally biased region" description="Polar residues" evidence="1">
    <location>
        <begin position="155"/>
        <end position="173"/>
    </location>
</feature>
<dbReference type="AlphaFoldDB" id="A0A8H6KYY8"/>
<feature type="signal peptide" evidence="2">
    <location>
        <begin position="1"/>
        <end position="18"/>
    </location>
</feature>
<protein>
    <submittedName>
        <fullName evidence="3">Siderophore biosynthesis</fullName>
    </submittedName>
</protein>
<sequence length="213" mass="20678">MSFRYLASVAVLATVALAKTDLSGCTSSDAVVTPANGGNPYATRIYYVPDTGEICALLDCGGGRAPPKTTVPGCASYEGTDTYSPSFLPVKTSAPAADTKTSAPATTPAPGKTSVSAAAESSGAETKSSDDIKAETETNTLVTATTSAADGLGSTGSPANGTLATSSRAGSRTTGRDSAATGASTNVPNAAATGSSQMLGVIAGVALGAVALL</sequence>
<evidence type="ECO:0000256" key="2">
    <source>
        <dbReference type="SAM" id="SignalP"/>
    </source>
</evidence>
<keyword evidence="2" id="KW-0732">Signal</keyword>
<feature type="region of interest" description="Disordered" evidence="1">
    <location>
        <begin position="88"/>
        <end position="188"/>
    </location>
</feature>
<feature type="compositionally biased region" description="Basic and acidic residues" evidence="1">
    <location>
        <begin position="127"/>
        <end position="136"/>
    </location>
</feature>
<name>A0A8H6KYY8_9PEZI</name>
<evidence type="ECO:0000313" key="3">
    <source>
        <dbReference type="EMBL" id="KAF6839486.1"/>
    </source>
</evidence>
<dbReference type="EMBL" id="WIGO01000013">
    <property type="protein sequence ID" value="KAF6839486.1"/>
    <property type="molecule type" value="Genomic_DNA"/>
</dbReference>
<feature type="chain" id="PRO_5034981241" evidence="2">
    <location>
        <begin position="19"/>
        <end position="213"/>
    </location>
</feature>